<accession>A0A2K3KMC6</accession>
<evidence type="ECO:0000313" key="2">
    <source>
        <dbReference type="EMBL" id="PNX67447.1"/>
    </source>
</evidence>
<comment type="caution">
    <text evidence="2">The sequence shown here is derived from an EMBL/GenBank/DDBJ whole genome shotgun (WGS) entry which is preliminary data.</text>
</comment>
<dbReference type="EMBL" id="ASHM01102061">
    <property type="protein sequence ID" value="PNX67447.1"/>
    <property type="molecule type" value="Genomic_DNA"/>
</dbReference>
<dbReference type="Proteomes" id="UP000236291">
    <property type="component" value="Unassembled WGS sequence"/>
</dbReference>
<dbReference type="AlphaFoldDB" id="A0A2K3KMC6"/>
<protein>
    <submittedName>
        <fullName evidence="2">Copia protein</fullName>
    </submittedName>
</protein>
<organism evidence="2 3">
    <name type="scientific">Trifolium pratense</name>
    <name type="common">Red clover</name>
    <dbReference type="NCBI Taxonomy" id="57577"/>
    <lineage>
        <taxon>Eukaryota</taxon>
        <taxon>Viridiplantae</taxon>
        <taxon>Streptophyta</taxon>
        <taxon>Embryophyta</taxon>
        <taxon>Tracheophyta</taxon>
        <taxon>Spermatophyta</taxon>
        <taxon>Magnoliopsida</taxon>
        <taxon>eudicotyledons</taxon>
        <taxon>Gunneridae</taxon>
        <taxon>Pentapetalae</taxon>
        <taxon>rosids</taxon>
        <taxon>fabids</taxon>
        <taxon>Fabales</taxon>
        <taxon>Fabaceae</taxon>
        <taxon>Papilionoideae</taxon>
        <taxon>50 kb inversion clade</taxon>
        <taxon>NPAAA clade</taxon>
        <taxon>Hologalegina</taxon>
        <taxon>IRL clade</taxon>
        <taxon>Trifolieae</taxon>
        <taxon>Trifolium</taxon>
    </lineage>
</organism>
<evidence type="ECO:0000256" key="1">
    <source>
        <dbReference type="SAM" id="MobiDB-lite"/>
    </source>
</evidence>
<reference evidence="2 3" key="2">
    <citation type="journal article" date="2017" name="Front. Plant Sci.">
        <title>Gene Classification and Mining of Molecular Markers Useful in Red Clover (Trifolium pratense) Breeding.</title>
        <authorList>
            <person name="Istvanek J."/>
            <person name="Dluhosova J."/>
            <person name="Dluhos P."/>
            <person name="Patkova L."/>
            <person name="Nedelnik J."/>
            <person name="Repkova J."/>
        </authorList>
    </citation>
    <scope>NUCLEOTIDE SEQUENCE [LARGE SCALE GENOMIC DNA]</scope>
    <source>
        <strain evidence="3">cv. Tatra</strain>
        <tissue evidence="2">Young leaves</tissue>
    </source>
</reference>
<evidence type="ECO:0000313" key="3">
    <source>
        <dbReference type="Proteomes" id="UP000236291"/>
    </source>
</evidence>
<sequence>MGDWLFLQPLLEVENKIWKGKVFVRKNHKEGNESTSQHCHKSEPGNDQSPKKRKGKSISISESRSLYPDIDDPVAVRKPRFQRMYIQGQADHTLFTKFSPHGKVAVLIVYVDDIVLTGDDIVEMAK</sequence>
<gene>
    <name evidence="2" type="ORF">L195_g055633</name>
</gene>
<name>A0A2K3KMC6_TRIPR</name>
<feature type="non-terminal residue" evidence="2">
    <location>
        <position position="126"/>
    </location>
</feature>
<reference evidence="2 3" key="1">
    <citation type="journal article" date="2014" name="Am. J. Bot.">
        <title>Genome assembly and annotation for red clover (Trifolium pratense; Fabaceae).</title>
        <authorList>
            <person name="Istvanek J."/>
            <person name="Jaros M."/>
            <person name="Krenek A."/>
            <person name="Repkova J."/>
        </authorList>
    </citation>
    <scope>NUCLEOTIDE SEQUENCE [LARGE SCALE GENOMIC DNA]</scope>
    <source>
        <strain evidence="3">cv. Tatra</strain>
        <tissue evidence="2">Young leaves</tissue>
    </source>
</reference>
<proteinExistence type="predicted"/>
<feature type="region of interest" description="Disordered" evidence="1">
    <location>
        <begin position="29"/>
        <end position="65"/>
    </location>
</feature>